<gene>
    <name evidence="1" type="ORF">OOT00_07160</name>
</gene>
<protein>
    <submittedName>
        <fullName evidence="1">Amidoligase family protein</fullName>
    </submittedName>
</protein>
<dbReference type="RefSeq" id="WP_265424625.1">
    <property type="nucleotide sequence ID" value="NZ_JAPFPW010000006.1"/>
</dbReference>
<accession>A0ABT3N8H3</accession>
<proteinExistence type="predicted"/>
<comment type="caution">
    <text evidence="1">The sequence shown here is derived from an EMBL/GenBank/DDBJ whole genome shotgun (WGS) entry which is preliminary data.</text>
</comment>
<organism evidence="1 2">
    <name type="scientific">Desulfobotulus pelophilus</name>
    <dbReference type="NCBI Taxonomy" id="2823377"/>
    <lineage>
        <taxon>Bacteria</taxon>
        <taxon>Pseudomonadati</taxon>
        <taxon>Thermodesulfobacteriota</taxon>
        <taxon>Desulfobacteria</taxon>
        <taxon>Desulfobacterales</taxon>
        <taxon>Desulfobacteraceae</taxon>
        <taxon>Desulfobotulus</taxon>
    </lineage>
</organism>
<reference evidence="1 2" key="1">
    <citation type="submission" date="2022-11" db="EMBL/GenBank/DDBJ databases">
        <title>Desulfobotulus tamanensis H1 sp. nov. - anaerobic, alkaliphilic, sulphate reducing bacterium isolated from terrestrial mud volcano.</title>
        <authorList>
            <person name="Frolova A."/>
            <person name="Merkel A.Y."/>
            <person name="Slobodkin A.I."/>
        </authorList>
    </citation>
    <scope>NUCLEOTIDE SEQUENCE [LARGE SCALE GENOMIC DNA]</scope>
    <source>
        <strain evidence="1 2">H1</strain>
    </source>
</reference>
<keyword evidence="2" id="KW-1185">Reference proteome</keyword>
<evidence type="ECO:0000313" key="1">
    <source>
        <dbReference type="EMBL" id="MCW7753758.1"/>
    </source>
</evidence>
<dbReference type="Pfam" id="PF12224">
    <property type="entry name" value="Amidoligase_2"/>
    <property type="match status" value="1"/>
</dbReference>
<name>A0ABT3N8H3_9BACT</name>
<dbReference type="EMBL" id="JAPFPW010000006">
    <property type="protein sequence ID" value="MCW7753758.1"/>
    <property type="molecule type" value="Genomic_DNA"/>
</dbReference>
<sequence>MKTLTPPISRTAKGHLRKVGVEIELAGMASLDAARIVAQVFDGIPARVSAHRAEVTRTKWGTFRVELDTQYAHPEKKGGAGPEGEPGSVSISLETKAREWIGDVAMAVVPTEITCPPVPWDELHQLDRLVKALRDAGAKGTGDSVFYGFGLHLNPEVPDFSLRSICNHMKAYLLLSDWLREKSMRDSTREILPHANPFPESYRKKVLHPGYYPELNRMIADYILDNPSRNRELDCYPLFAHLCPDYPHEIFRSRLIRPRPAFHYRLPDANLSDPEWRIVREWQRWLLVEHLAADEKKLARISSEYLQRASSGRMDRWMEHFRTWMRDL</sequence>
<dbReference type="InterPro" id="IPR022025">
    <property type="entry name" value="Amidoligase_2"/>
</dbReference>
<dbReference type="Proteomes" id="UP001209681">
    <property type="component" value="Unassembled WGS sequence"/>
</dbReference>
<evidence type="ECO:0000313" key="2">
    <source>
        <dbReference type="Proteomes" id="UP001209681"/>
    </source>
</evidence>